<proteinExistence type="predicted"/>
<reference evidence="1" key="1">
    <citation type="journal article" date="2023" name="Insect Mol. Biol.">
        <title>Genome sequencing provides insights into the evolution of gene families encoding plant cell wall-degrading enzymes in longhorned beetles.</title>
        <authorList>
            <person name="Shin N.R."/>
            <person name="Okamura Y."/>
            <person name="Kirsch R."/>
            <person name="Pauchet Y."/>
        </authorList>
    </citation>
    <scope>NUCLEOTIDE SEQUENCE</scope>
    <source>
        <strain evidence="1">RBIC_L_NR</strain>
    </source>
</reference>
<organism evidence="1 2">
    <name type="scientific">Rhamnusium bicolor</name>
    <dbReference type="NCBI Taxonomy" id="1586634"/>
    <lineage>
        <taxon>Eukaryota</taxon>
        <taxon>Metazoa</taxon>
        <taxon>Ecdysozoa</taxon>
        <taxon>Arthropoda</taxon>
        <taxon>Hexapoda</taxon>
        <taxon>Insecta</taxon>
        <taxon>Pterygota</taxon>
        <taxon>Neoptera</taxon>
        <taxon>Endopterygota</taxon>
        <taxon>Coleoptera</taxon>
        <taxon>Polyphaga</taxon>
        <taxon>Cucujiformia</taxon>
        <taxon>Chrysomeloidea</taxon>
        <taxon>Cerambycidae</taxon>
        <taxon>Lepturinae</taxon>
        <taxon>Rhagiini</taxon>
        <taxon>Rhamnusium</taxon>
    </lineage>
</organism>
<protein>
    <submittedName>
        <fullName evidence="1">Uncharacterized protein</fullName>
    </submittedName>
</protein>
<name>A0AAV8WX06_9CUCU</name>
<gene>
    <name evidence="1" type="ORF">NQ314_016177</name>
</gene>
<dbReference type="EMBL" id="JANEYF010004507">
    <property type="protein sequence ID" value="KAJ8930963.1"/>
    <property type="molecule type" value="Genomic_DNA"/>
</dbReference>
<keyword evidence="2" id="KW-1185">Reference proteome</keyword>
<accession>A0AAV8WX06</accession>
<sequence length="159" mass="19002">MDCYNDDIKRNIFKAPTTYRNEYKVYCDHKRDFRNFKRETTEPPKKSSRPRQAEDHETFAKWRECIHVPFDLLLLPKPIVNTNPYKPFQKLEPLGDPDKEESIKTRPRIYMTPAVSLDDVPDPEMRKLLIQRMYTTDWRNAEREATANFKKICSSTKQS</sequence>
<dbReference type="AlphaFoldDB" id="A0AAV8WX06"/>
<comment type="caution">
    <text evidence="1">The sequence shown here is derived from an EMBL/GenBank/DDBJ whole genome shotgun (WGS) entry which is preliminary data.</text>
</comment>
<dbReference type="Proteomes" id="UP001162156">
    <property type="component" value="Unassembled WGS sequence"/>
</dbReference>
<evidence type="ECO:0000313" key="2">
    <source>
        <dbReference type="Proteomes" id="UP001162156"/>
    </source>
</evidence>
<evidence type="ECO:0000313" key="1">
    <source>
        <dbReference type="EMBL" id="KAJ8930963.1"/>
    </source>
</evidence>